<dbReference type="AlphaFoldDB" id="A0A5J4W3M6"/>
<dbReference type="EMBL" id="SNRW01003532">
    <property type="protein sequence ID" value="KAA6389584.1"/>
    <property type="molecule type" value="Genomic_DNA"/>
</dbReference>
<comment type="caution">
    <text evidence="2">The sequence shown here is derived from an EMBL/GenBank/DDBJ whole genome shotgun (WGS) entry which is preliminary data.</text>
</comment>
<accession>A0A5J4W3M6</accession>
<proteinExistence type="predicted"/>
<dbReference type="Proteomes" id="UP000324800">
    <property type="component" value="Unassembled WGS sequence"/>
</dbReference>
<feature type="region of interest" description="Disordered" evidence="1">
    <location>
        <begin position="1"/>
        <end position="20"/>
    </location>
</feature>
<reference evidence="2 3" key="1">
    <citation type="submission" date="2019-03" db="EMBL/GenBank/DDBJ databases">
        <title>Single cell metagenomics reveals metabolic interactions within the superorganism composed of flagellate Streblomastix strix and complex community of Bacteroidetes bacteria on its surface.</title>
        <authorList>
            <person name="Treitli S.C."/>
            <person name="Kolisko M."/>
            <person name="Husnik F."/>
            <person name="Keeling P."/>
            <person name="Hampl V."/>
        </authorList>
    </citation>
    <scope>NUCLEOTIDE SEQUENCE [LARGE SCALE GENOMIC DNA]</scope>
    <source>
        <strain evidence="2">ST1C</strain>
    </source>
</reference>
<evidence type="ECO:0000256" key="1">
    <source>
        <dbReference type="SAM" id="MobiDB-lite"/>
    </source>
</evidence>
<sequence>MAEKEQQSSSSQEQGSSAYDEDRKALLVLAFMPKLEIATLDQEVNISQQTLGTAIQDIGIRLANDAIPHNDIETGVTGISNNNDSGDHQHPLNVNAESPKRDNSAGAAGTSTAYLRADHQHLLNTDPTVANKPVKDT</sequence>
<gene>
    <name evidence="2" type="ORF">EZS28_014890</name>
</gene>
<protein>
    <submittedName>
        <fullName evidence="2">Uncharacterized protein</fullName>
    </submittedName>
</protein>
<feature type="compositionally biased region" description="Low complexity" evidence="1">
    <location>
        <begin position="7"/>
        <end position="17"/>
    </location>
</feature>
<evidence type="ECO:0000313" key="2">
    <source>
        <dbReference type="EMBL" id="KAA6389584.1"/>
    </source>
</evidence>
<feature type="region of interest" description="Disordered" evidence="1">
    <location>
        <begin position="73"/>
        <end position="137"/>
    </location>
</feature>
<evidence type="ECO:0000313" key="3">
    <source>
        <dbReference type="Proteomes" id="UP000324800"/>
    </source>
</evidence>
<organism evidence="2 3">
    <name type="scientific">Streblomastix strix</name>
    <dbReference type="NCBI Taxonomy" id="222440"/>
    <lineage>
        <taxon>Eukaryota</taxon>
        <taxon>Metamonada</taxon>
        <taxon>Preaxostyla</taxon>
        <taxon>Oxymonadida</taxon>
        <taxon>Streblomastigidae</taxon>
        <taxon>Streblomastix</taxon>
    </lineage>
</organism>
<name>A0A5J4W3M6_9EUKA</name>